<organism evidence="1 2">
    <name type="scientific">Caballeronia grimmiae</name>
    <dbReference type="NCBI Taxonomy" id="1071679"/>
    <lineage>
        <taxon>Bacteria</taxon>
        <taxon>Pseudomonadati</taxon>
        <taxon>Pseudomonadota</taxon>
        <taxon>Betaproteobacteria</taxon>
        <taxon>Burkholderiales</taxon>
        <taxon>Burkholderiaceae</taxon>
        <taxon>Caballeronia</taxon>
    </lineage>
</organism>
<gene>
    <name evidence="1" type="ORF">BG57_05565</name>
</gene>
<accession>A0A069PB49</accession>
<comment type="caution">
    <text evidence="1">The sequence shown here is derived from an EMBL/GenBank/DDBJ whole genome shotgun (WGS) entry which is preliminary data.</text>
</comment>
<evidence type="ECO:0000313" key="1">
    <source>
        <dbReference type="EMBL" id="KDR34526.1"/>
    </source>
</evidence>
<dbReference type="EMBL" id="JFHE01000013">
    <property type="protein sequence ID" value="KDR34526.1"/>
    <property type="molecule type" value="Genomic_DNA"/>
</dbReference>
<reference evidence="1 2" key="1">
    <citation type="submission" date="2014-03" db="EMBL/GenBank/DDBJ databases">
        <title>Draft Genome Sequences of Four Burkholderia Strains.</title>
        <authorList>
            <person name="Liu X.Y."/>
            <person name="Li C.X."/>
            <person name="Xu J.H."/>
        </authorList>
    </citation>
    <scope>NUCLEOTIDE SEQUENCE [LARGE SCALE GENOMIC DNA]</scope>
    <source>
        <strain evidence="1 2">R27</strain>
    </source>
</reference>
<evidence type="ECO:0000313" key="2">
    <source>
        <dbReference type="Proteomes" id="UP000027439"/>
    </source>
</evidence>
<name>A0A069PB49_9BURK</name>
<dbReference type="AlphaFoldDB" id="A0A069PB49"/>
<sequence length="65" mass="6928">MRAFISLASAGLVGPRLEPPELPALYGFGVVAESRPQKYRGASNCCPMISEPAVLPSRSMRLPLA</sequence>
<proteinExistence type="predicted"/>
<dbReference type="Proteomes" id="UP000027439">
    <property type="component" value="Unassembled WGS sequence"/>
</dbReference>
<protein>
    <submittedName>
        <fullName evidence="1">Uncharacterized protein</fullName>
    </submittedName>
</protein>